<protein>
    <submittedName>
        <fullName evidence="3">Uncharacterized protein</fullName>
    </submittedName>
</protein>
<dbReference type="WBParaSite" id="nRc.2.0.1.t03586-RA">
    <property type="protein sequence ID" value="nRc.2.0.1.t03586-RA"/>
    <property type="gene ID" value="nRc.2.0.1.g03586"/>
</dbReference>
<dbReference type="Proteomes" id="UP000887565">
    <property type="component" value="Unplaced"/>
</dbReference>
<sequence>MNRKAAHMESTINEIRFHLRGDALTKFKNISNSDDPPMNYEQLKVALEWAFPNQWGALFHTQKATFVEQDILRDEANVVFSPWTRYNVGLQESILALQPSGRSLLSIMFDEPETLDYDDLPTLTPKLGMGCTASQSPDGGPPRMPWSFCSEDD</sequence>
<evidence type="ECO:0000313" key="2">
    <source>
        <dbReference type="Proteomes" id="UP000887565"/>
    </source>
</evidence>
<reference evidence="3" key="1">
    <citation type="submission" date="2022-11" db="UniProtKB">
        <authorList>
            <consortium name="WormBaseParasite"/>
        </authorList>
    </citation>
    <scope>IDENTIFICATION</scope>
</reference>
<feature type="region of interest" description="Disordered" evidence="1">
    <location>
        <begin position="133"/>
        <end position="153"/>
    </location>
</feature>
<accession>A0A915HPZ9</accession>
<evidence type="ECO:0000313" key="3">
    <source>
        <dbReference type="WBParaSite" id="nRc.2.0.1.t03586-RA"/>
    </source>
</evidence>
<organism evidence="2 3">
    <name type="scientific">Romanomermis culicivorax</name>
    <name type="common">Nematode worm</name>
    <dbReference type="NCBI Taxonomy" id="13658"/>
    <lineage>
        <taxon>Eukaryota</taxon>
        <taxon>Metazoa</taxon>
        <taxon>Ecdysozoa</taxon>
        <taxon>Nematoda</taxon>
        <taxon>Enoplea</taxon>
        <taxon>Dorylaimia</taxon>
        <taxon>Mermithida</taxon>
        <taxon>Mermithoidea</taxon>
        <taxon>Mermithidae</taxon>
        <taxon>Romanomermis</taxon>
    </lineage>
</organism>
<dbReference type="AlphaFoldDB" id="A0A915HPZ9"/>
<name>A0A915HPZ9_ROMCU</name>
<evidence type="ECO:0000256" key="1">
    <source>
        <dbReference type="SAM" id="MobiDB-lite"/>
    </source>
</evidence>
<keyword evidence="2" id="KW-1185">Reference proteome</keyword>
<proteinExistence type="predicted"/>